<organism evidence="4 5">
    <name type="scientific">Sporothrix eucalyptigena</name>
    <dbReference type="NCBI Taxonomy" id="1812306"/>
    <lineage>
        <taxon>Eukaryota</taxon>
        <taxon>Fungi</taxon>
        <taxon>Dikarya</taxon>
        <taxon>Ascomycota</taxon>
        <taxon>Pezizomycotina</taxon>
        <taxon>Sordariomycetes</taxon>
        <taxon>Sordariomycetidae</taxon>
        <taxon>Ophiostomatales</taxon>
        <taxon>Ophiostomataceae</taxon>
        <taxon>Sporothrix</taxon>
    </lineage>
</organism>
<evidence type="ECO:0000313" key="4">
    <source>
        <dbReference type="EMBL" id="CAK7221391.1"/>
    </source>
</evidence>
<evidence type="ECO:0000256" key="3">
    <source>
        <dbReference type="SAM" id="MobiDB-lite"/>
    </source>
</evidence>
<dbReference type="PANTHER" id="PTHR42699:SF1">
    <property type="entry name" value="CYSTATHIONINE GAMMA-SYNTHASE-RELATED"/>
    <property type="match status" value="1"/>
</dbReference>
<feature type="compositionally biased region" description="Low complexity" evidence="3">
    <location>
        <begin position="213"/>
        <end position="234"/>
    </location>
</feature>
<dbReference type="InterPro" id="IPR015421">
    <property type="entry name" value="PyrdxlP-dep_Trfase_major"/>
</dbReference>
<feature type="region of interest" description="Disordered" evidence="3">
    <location>
        <begin position="176"/>
        <end position="256"/>
    </location>
</feature>
<reference evidence="4 5" key="1">
    <citation type="submission" date="2024-01" db="EMBL/GenBank/DDBJ databases">
        <authorList>
            <person name="Allen C."/>
            <person name="Tagirdzhanova G."/>
        </authorList>
    </citation>
    <scope>NUCLEOTIDE SEQUENCE [LARGE SCALE GENOMIC DNA]</scope>
</reference>
<keyword evidence="2" id="KW-0663">Pyridoxal phosphate</keyword>
<gene>
    <name evidence="4" type="primary">STR2</name>
    <name evidence="4" type="ORF">SEUCBS140593_004550</name>
</gene>
<dbReference type="InterPro" id="IPR015422">
    <property type="entry name" value="PyrdxlP-dep_Trfase_small"/>
</dbReference>
<dbReference type="EMBL" id="CAWUHD010000040">
    <property type="protein sequence ID" value="CAK7221391.1"/>
    <property type="molecule type" value="Genomic_DNA"/>
</dbReference>
<evidence type="ECO:0000256" key="2">
    <source>
        <dbReference type="ARBA" id="ARBA00022898"/>
    </source>
</evidence>
<dbReference type="InterPro" id="IPR051750">
    <property type="entry name" value="Trans-sulfuration_enzymes"/>
</dbReference>
<feature type="region of interest" description="Disordered" evidence="3">
    <location>
        <begin position="292"/>
        <end position="315"/>
    </location>
</feature>
<dbReference type="EC" id="2.5.1.48" evidence="4"/>
<comment type="cofactor">
    <cofactor evidence="1">
        <name>pyridoxal 5'-phosphate</name>
        <dbReference type="ChEBI" id="CHEBI:597326"/>
    </cofactor>
</comment>
<dbReference type="Proteomes" id="UP001642482">
    <property type="component" value="Unassembled WGS sequence"/>
</dbReference>
<protein>
    <submittedName>
        <fullName evidence="4">Cystathionine gamma-synthase</fullName>
        <ecNumber evidence="4">2.5.1.48</ecNumber>
    </submittedName>
</protein>
<keyword evidence="4" id="KW-0808">Transferase</keyword>
<feature type="compositionally biased region" description="Low complexity" evidence="3">
    <location>
        <begin position="176"/>
        <end position="195"/>
    </location>
</feature>
<proteinExistence type="predicted"/>
<dbReference type="Pfam" id="PF01053">
    <property type="entry name" value="Cys_Met_Meta_PP"/>
    <property type="match status" value="1"/>
</dbReference>
<accession>A0ABP0BQJ5</accession>
<name>A0ABP0BQJ5_9PEZI</name>
<dbReference type="InterPro" id="IPR015424">
    <property type="entry name" value="PyrdxlP-dep_Trfase"/>
</dbReference>
<dbReference type="SUPFAM" id="SSF53383">
    <property type="entry name" value="PLP-dependent transferases"/>
    <property type="match status" value="1"/>
</dbReference>
<dbReference type="InterPro" id="IPR000277">
    <property type="entry name" value="Cys/Met-Metab_PyrdxlP-dep_enz"/>
</dbReference>
<dbReference type="GO" id="GO:0003962">
    <property type="term" value="F:cystathionine gamma-synthase activity"/>
    <property type="evidence" value="ECO:0007669"/>
    <property type="project" value="UniProtKB-EC"/>
</dbReference>
<dbReference type="Gene3D" id="3.40.640.10">
    <property type="entry name" value="Type I PLP-dependent aspartate aminotransferase-like (Major domain)"/>
    <property type="match status" value="1"/>
</dbReference>
<evidence type="ECO:0000313" key="5">
    <source>
        <dbReference type="Proteomes" id="UP001642482"/>
    </source>
</evidence>
<evidence type="ECO:0000256" key="1">
    <source>
        <dbReference type="ARBA" id="ARBA00001933"/>
    </source>
</evidence>
<comment type="caution">
    <text evidence="4">The sequence shown here is derived from an EMBL/GenBank/DDBJ whole genome shotgun (WGS) entry which is preliminary data.</text>
</comment>
<dbReference type="PANTHER" id="PTHR42699">
    <property type="match status" value="1"/>
</dbReference>
<dbReference type="Gene3D" id="3.90.1150.10">
    <property type="entry name" value="Aspartate Aminotransferase, domain 1"/>
    <property type="match status" value="1"/>
</dbReference>
<keyword evidence="5" id="KW-1185">Reference proteome</keyword>
<sequence length="659" mass="71373">MPSIGLGESIPPDTAHAVSVSLPTWKANVGYEEGESWVVSKMVTGYPRFFIHNLIKAFAASVAGRFGQPGQTSILFPSSAAAERCKEFIEKYATDAAQLKDLTIVHLVLDSSNPEAASFRSLAPTISAVVMNAETFPLGKQYWQHSGDGVSSRRAEYCHKLFTEGLLVNVSNGNTASAAPTPAPAVASPAPAAVPGMKPFRGPKRYRRPMSSNDNTLAPTAAPNATASPTPATNGHSNGRPVSPNGGAGDEDEEETARFLEERFGRNLDLSFVRRAKSAILRRITGAMTADNDVDLEQSRSPPAESPAADSNFRGVSDVHEDDVYLFPCGMNAIFNAHRFLLRARPDKAHLKSINFGFPYVDTLKILQKFGAGCLFYGHASEADLDDLEKHLKEGERFLGLFCEFPGNPMLTCPNLVRIRKLADEYGFAVVVDETIGTFANINVLPYADIVVSSLTKIFSGDCNVMGGSLVLNRHQKALYTMLKEVAAAEYDPNSYWPEDAIFMERNSRDFATRVDRINANAQTICDVLLASPVVKQLNYPKYVPSRANYEACRIGASADSAHGHRVGGYGGLLSFSFHHKAQAIAFYDAVETAKGPSLGTNFTLTSPYVVLAHYQELDWCADLGVDPDLIRVSVGLEEENALRECFETALAAAAAVAV</sequence>